<organism evidence="2">
    <name type="scientific">Siphoviridae sp. ctedO8</name>
    <dbReference type="NCBI Taxonomy" id="2827907"/>
    <lineage>
        <taxon>Viruses</taxon>
        <taxon>Duplodnaviria</taxon>
        <taxon>Heunggongvirae</taxon>
        <taxon>Uroviricota</taxon>
        <taxon>Caudoviricetes</taxon>
    </lineage>
</organism>
<sequence>MIKKGQDGRLPAKKLSPSKTDSTSQTTQK</sequence>
<accession>A0A8S5T2T6</accession>
<feature type="region of interest" description="Disordered" evidence="1">
    <location>
        <begin position="1"/>
        <end position="29"/>
    </location>
</feature>
<dbReference type="EMBL" id="BK032737">
    <property type="protein sequence ID" value="DAF57676.1"/>
    <property type="molecule type" value="Genomic_DNA"/>
</dbReference>
<protein>
    <submittedName>
        <fullName evidence="2">Uncharacterized protein</fullName>
    </submittedName>
</protein>
<evidence type="ECO:0000256" key="1">
    <source>
        <dbReference type="SAM" id="MobiDB-lite"/>
    </source>
</evidence>
<feature type="compositionally biased region" description="Low complexity" evidence="1">
    <location>
        <begin position="17"/>
        <end position="29"/>
    </location>
</feature>
<reference evidence="2" key="1">
    <citation type="journal article" date="2021" name="Proc. Natl. Acad. Sci. U.S.A.">
        <title>A Catalog of Tens of Thousands of Viruses from Human Metagenomes Reveals Hidden Associations with Chronic Diseases.</title>
        <authorList>
            <person name="Tisza M.J."/>
            <person name="Buck C.B."/>
        </authorList>
    </citation>
    <scope>NUCLEOTIDE SEQUENCE</scope>
    <source>
        <strain evidence="2">CtedO8</strain>
    </source>
</reference>
<evidence type="ECO:0000313" key="2">
    <source>
        <dbReference type="EMBL" id="DAF57676.1"/>
    </source>
</evidence>
<proteinExistence type="predicted"/>
<name>A0A8S5T2T6_9CAUD</name>